<dbReference type="SUPFAM" id="SSF88697">
    <property type="entry name" value="PUA domain-like"/>
    <property type="match status" value="1"/>
</dbReference>
<dbReference type="eggNOG" id="COG1385">
    <property type="taxonomic scope" value="Bacteria"/>
</dbReference>
<dbReference type="InterPro" id="IPR029028">
    <property type="entry name" value="Alpha/beta_knot_MTases"/>
</dbReference>
<dbReference type="Pfam" id="PF20260">
    <property type="entry name" value="PUA_4"/>
    <property type="match status" value="1"/>
</dbReference>
<dbReference type="GO" id="GO:0070042">
    <property type="term" value="F:rRNA (uridine-N3-)-methyltransferase activity"/>
    <property type="evidence" value="ECO:0007669"/>
    <property type="project" value="TreeGrafter"/>
</dbReference>
<evidence type="ECO:0000256" key="1">
    <source>
        <dbReference type="ARBA" id="ARBA00004496"/>
    </source>
</evidence>
<dbReference type="EC" id="2.1.1.193" evidence="10"/>
<evidence type="ECO:0000256" key="5">
    <source>
        <dbReference type="ARBA" id="ARBA00022603"/>
    </source>
</evidence>
<dbReference type="GO" id="GO:0005737">
    <property type="term" value="C:cytoplasm"/>
    <property type="evidence" value="ECO:0007669"/>
    <property type="project" value="UniProtKB-SubCell"/>
</dbReference>
<evidence type="ECO:0000313" key="13">
    <source>
        <dbReference type="EMBL" id="ADU66995.1"/>
    </source>
</evidence>
<comment type="function">
    <text evidence="8 10">Specifically methylates the N3 position of the uracil ring of uridine 1498 (m3U1498) in 16S rRNA. Acts on the fully assembled 30S ribosomal subunit.</text>
</comment>
<dbReference type="PIRSF" id="PIRSF015601">
    <property type="entry name" value="MTase_slr0722"/>
    <property type="match status" value="1"/>
</dbReference>
<dbReference type="KEGG" id="din:Selin_2275"/>
<comment type="similarity">
    <text evidence="2 10">Belongs to the RNA methyltransferase RsmE family.</text>
</comment>
<evidence type="ECO:0000256" key="7">
    <source>
        <dbReference type="ARBA" id="ARBA00022691"/>
    </source>
</evidence>
<dbReference type="FunCoup" id="E6W431">
    <property type="interactions" value="340"/>
</dbReference>
<dbReference type="Proteomes" id="UP000002572">
    <property type="component" value="Chromosome"/>
</dbReference>
<gene>
    <name evidence="13" type="ordered locus">Selin_2275</name>
</gene>
<dbReference type="InParanoid" id="E6W431"/>
<dbReference type="Gene3D" id="3.40.1280.10">
    <property type="match status" value="1"/>
</dbReference>
<keyword evidence="6 10" id="KW-0808">Transferase</keyword>
<dbReference type="NCBIfam" id="TIGR00046">
    <property type="entry name" value="RsmE family RNA methyltransferase"/>
    <property type="match status" value="1"/>
</dbReference>
<feature type="domain" description="Ribosomal RNA small subunit methyltransferase E PUA-like" evidence="12">
    <location>
        <begin position="17"/>
        <end position="61"/>
    </location>
</feature>
<dbReference type="PANTHER" id="PTHR30027:SF3">
    <property type="entry name" value="16S RRNA (URACIL(1498)-N(3))-METHYLTRANSFERASE"/>
    <property type="match status" value="1"/>
</dbReference>
<dbReference type="SUPFAM" id="SSF75217">
    <property type="entry name" value="alpha/beta knot"/>
    <property type="match status" value="1"/>
</dbReference>
<dbReference type="InterPro" id="IPR046886">
    <property type="entry name" value="RsmE_MTase_dom"/>
</dbReference>
<keyword evidence="4 10" id="KW-0698">rRNA processing</keyword>
<reference evidence="13 14" key="1">
    <citation type="submission" date="2010-12" db="EMBL/GenBank/DDBJ databases">
        <title>Complete sequence of Desulfurispirillum indicum S5.</title>
        <authorList>
            <consortium name="US DOE Joint Genome Institute"/>
            <person name="Lucas S."/>
            <person name="Copeland A."/>
            <person name="Lapidus A."/>
            <person name="Cheng J.-F."/>
            <person name="Goodwin L."/>
            <person name="Pitluck S."/>
            <person name="Chertkov O."/>
            <person name="Held B."/>
            <person name="Detter J.C."/>
            <person name="Han C."/>
            <person name="Tapia R."/>
            <person name="Land M."/>
            <person name="Hauser L."/>
            <person name="Kyrpides N."/>
            <person name="Ivanova N."/>
            <person name="Mikhailova N."/>
            <person name="Haggblom M."/>
            <person name="Rauschenbach I."/>
            <person name="Bini E."/>
            <person name="Woyke T."/>
        </authorList>
    </citation>
    <scope>NUCLEOTIDE SEQUENCE [LARGE SCALE GENOMIC DNA]</scope>
    <source>
        <strain evidence="14">ATCC BAA-1389 / DSM 22839 / S5</strain>
    </source>
</reference>
<keyword evidence="14" id="KW-1185">Reference proteome</keyword>
<proteinExistence type="inferred from homology"/>
<evidence type="ECO:0000256" key="4">
    <source>
        <dbReference type="ARBA" id="ARBA00022552"/>
    </source>
</evidence>
<dbReference type="InterPro" id="IPR015947">
    <property type="entry name" value="PUA-like_sf"/>
</dbReference>
<evidence type="ECO:0000259" key="11">
    <source>
        <dbReference type="Pfam" id="PF04452"/>
    </source>
</evidence>
<keyword evidence="3 10" id="KW-0963">Cytoplasm</keyword>
<evidence type="ECO:0000256" key="9">
    <source>
        <dbReference type="ARBA" id="ARBA00047944"/>
    </source>
</evidence>
<evidence type="ECO:0000256" key="10">
    <source>
        <dbReference type="PIRNR" id="PIRNR015601"/>
    </source>
</evidence>
<evidence type="ECO:0000259" key="12">
    <source>
        <dbReference type="Pfam" id="PF20260"/>
    </source>
</evidence>
<evidence type="ECO:0000313" key="14">
    <source>
        <dbReference type="Proteomes" id="UP000002572"/>
    </source>
</evidence>
<dbReference type="CDD" id="cd18084">
    <property type="entry name" value="RsmE-like"/>
    <property type="match status" value="1"/>
</dbReference>
<keyword evidence="7 10" id="KW-0949">S-adenosyl-L-methionine</keyword>
<dbReference type="GO" id="GO:0070475">
    <property type="term" value="P:rRNA base methylation"/>
    <property type="evidence" value="ECO:0007669"/>
    <property type="project" value="TreeGrafter"/>
</dbReference>
<dbReference type="STRING" id="653733.Selin_2275"/>
<sequence>MAFLIDQALIGQDSCRIEGEDFHHLRRVLRKNIGDPVDILSTGKVRYRGRITAMADDSAAISLSDPIAHETESSLQLTIACAAIKGDAFFDNVRMFCELGAHRIVVFVSENCVVQYDEKRAQRKREKMQRIVNESCKQNLRTCPPAIDPLTTFEQLLSDDQWLPRQKILCYEGAREPIASLSIDTGQPLLLMIGPEGGISQREAQKARMCGIQMVSLGPRILKASTAQVAALSIVQHRFGDIP</sequence>
<accession>E6W431</accession>
<evidence type="ECO:0000256" key="3">
    <source>
        <dbReference type="ARBA" id="ARBA00022490"/>
    </source>
</evidence>
<feature type="domain" description="Ribosomal RNA small subunit methyltransferase E methyltransferase" evidence="11">
    <location>
        <begin position="72"/>
        <end position="236"/>
    </location>
</feature>
<evidence type="ECO:0000256" key="6">
    <source>
        <dbReference type="ARBA" id="ARBA00022679"/>
    </source>
</evidence>
<organism evidence="13 14">
    <name type="scientific">Desulfurispirillum indicum (strain ATCC BAA-1389 / DSM 22839 / S5)</name>
    <dbReference type="NCBI Taxonomy" id="653733"/>
    <lineage>
        <taxon>Bacteria</taxon>
        <taxon>Pseudomonadati</taxon>
        <taxon>Chrysiogenota</taxon>
        <taxon>Chrysiogenia</taxon>
        <taxon>Chrysiogenales</taxon>
        <taxon>Chrysiogenaceae</taxon>
        <taxon>Desulfurispirillum</taxon>
    </lineage>
</organism>
<dbReference type="InterPro" id="IPR046887">
    <property type="entry name" value="RsmE_PUA-like"/>
</dbReference>
<dbReference type="Pfam" id="PF04452">
    <property type="entry name" value="Methyltrans_RNA"/>
    <property type="match status" value="1"/>
</dbReference>
<dbReference type="InterPro" id="IPR029026">
    <property type="entry name" value="tRNA_m1G_MTases_N"/>
</dbReference>
<dbReference type="HOGENOM" id="CLU_067442_3_0_0"/>
<protein>
    <recommendedName>
        <fullName evidence="10">Ribosomal RNA small subunit methyltransferase E</fullName>
        <ecNumber evidence="10">2.1.1.193</ecNumber>
    </recommendedName>
</protein>
<dbReference type="OrthoDB" id="9815641at2"/>
<dbReference type="InterPro" id="IPR006700">
    <property type="entry name" value="RsmE"/>
</dbReference>
<dbReference type="PANTHER" id="PTHR30027">
    <property type="entry name" value="RIBOSOMAL RNA SMALL SUBUNIT METHYLTRANSFERASE E"/>
    <property type="match status" value="1"/>
</dbReference>
<dbReference type="RefSeq" id="WP_013506871.1">
    <property type="nucleotide sequence ID" value="NC_014836.1"/>
</dbReference>
<comment type="subcellular location">
    <subcellularLocation>
        <location evidence="1 10">Cytoplasm</location>
    </subcellularLocation>
</comment>
<keyword evidence="5 10" id="KW-0489">Methyltransferase</keyword>
<name>E6W431_DESIS</name>
<evidence type="ECO:0000256" key="8">
    <source>
        <dbReference type="ARBA" id="ARBA00025699"/>
    </source>
</evidence>
<evidence type="ECO:0000256" key="2">
    <source>
        <dbReference type="ARBA" id="ARBA00005528"/>
    </source>
</evidence>
<dbReference type="EMBL" id="CP002432">
    <property type="protein sequence ID" value="ADU66995.1"/>
    <property type="molecule type" value="Genomic_DNA"/>
</dbReference>
<comment type="catalytic activity">
    <reaction evidence="9 10">
        <text>uridine(1498) in 16S rRNA + S-adenosyl-L-methionine = N(3)-methyluridine(1498) in 16S rRNA + S-adenosyl-L-homocysteine + H(+)</text>
        <dbReference type="Rhea" id="RHEA:42920"/>
        <dbReference type="Rhea" id="RHEA-COMP:10283"/>
        <dbReference type="Rhea" id="RHEA-COMP:10284"/>
        <dbReference type="ChEBI" id="CHEBI:15378"/>
        <dbReference type="ChEBI" id="CHEBI:57856"/>
        <dbReference type="ChEBI" id="CHEBI:59789"/>
        <dbReference type="ChEBI" id="CHEBI:65315"/>
        <dbReference type="ChEBI" id="CHEBI:74502"/>
        <dbReference type="EC" id="2.1.1.193"/>
    </reaction>
</comment>
<dbReference type="AlphaFoldDB" id="E6W431"/>